<gene>
    <name evidence="2" type="ORF">C2G38_2077751</name>
</gene>
<comment type="caution">
    <text evidence="2">The sequence shown here is derived from an EMBL/GenBank/DDBJ whole genome shotgun (WGS) entry which is preliminary data.</text>
</comment>
<organism evidence="2 3">
    <name type="scientific">Gigaspora rosea</name>
    <dbReference type="NCBI Taxonomy" id="44941"/>
    <lineage>
        <taxon>Eukaryota</taxon>
        <taxon>Fungi</taxon>
        <taxon>Fungi incertae sedis</taxon>
        <taxon>Mucoromycota</taxon>
        <taxon>Glomeromycotina</taxon>
        <taxon>Glomeromycetes</taxon>
        <taxon>Diversisporales</taxon>
        <taxon>Gigasporaceae</taxon>
        <taxon>Gigaspora</taxon>
    </lineage>
</organism>
<evidence type="ECO:0000313" key="3">
    <source>
        <dbReference type="Proteomes" id="UP000266673"/>
    </source>
</evidence>
<dbReference type="Proteomes" id="UP000266673">
    <property type="component" value="Unassembled WGS sequence"/>
</dbReference>
<feature type="transmembrane region" description="Helical" evidence="1">
    <location>
        <begin position="20"/>
        <end position="53"/>
    </location>
</feature>
<evidence type="ECO:0000313" key="2">
    <source>
        <dbReference type="EMBL" id="RIB21633.1"/>
    </source>
</evidence>
<accession>A0A397VNZ8</accession>
<sequence>MKLASESSLRQKSCTFGIKVFGIPVGVVIGVVVEIVVGTVGIGVVGAIINFIRSFNFFIFSSYRLTFFSMPGFASFVWSFAFPGVYRSFLLRWV</sequence>
<protein>
    <submittedName>
        <fullName evidence="2">Uncharacterized protein</fullName>
    </submittedName>
</protein>
<keyword evidence="1" id="KW-1133">Transmembrane helix</keyword>
<reference evidence="2 3" key="1">
    <citation type="submission" date="2018-06" db="EMBL/GenBank/DDBJ databases">
        <title>Comparative genomics reveals the genomic features of Rhizophagus irregularis, R. cerebriforme, R. diaphanum and Gigaspora rosea, and their symbiotic lifestyle signature.</title>
        <authorList>
            <person name="Morin E."/>
            <person name="San Clemente H."/>
            <person name="Chen E.C.H."/>
            <person name="De La Providencia I."/>
            <person name="Hainaut M."/>
            <person name="Kuo A."/>
            <person name="Kohler A."/>
            <person name="Murat C."/>
            <person name="Tang N."/>
            <person name="Roy S."/>
            <person name="Loubradou J."/>
            <person name="Henrissat B."/>
            <person name="Grigoriev I.V."/>
            <person name="Corradi N."/>
            <person name="Roux C."/>
            <person name="Martin F.M."/>
        </authorList>
    </citation>
    <scope>NUCLEOTIDE SEQUENCE [LARGE SCALE GENOMIC DNA]</scope>
    <source>
        <strain evidence="2 3">DAOM 194757</strain>
    </source>
</reference>
<name>A0A397VNZ8_9GLOM</name>
<feature type="transmembrane region" description="Helical" evidence="1">
    <location>
        <begin position="65"/>
        <end position="86"/>
    </location>
</feature>
<evidence type="ECO:0000256" key="1">
    <source>
        <dbReference type="SAM" id="Phobius"/>
    </source>
</evidence>
<keyword evidence="1" id="KW-0472">Membrane</keyword>
<keyword evidence="3" id="KW-1185">Reference proteome</keyword>
<dbReference type="AlphaFoldDB" id="A0A397VNZ8"/>
<dbReference type="EMBL" id="QKWP01000350">
    <property type="protein sequence ID" value="RIB21633.1"/>
    <property type="molecule type" value="Genomic_DNA"/>
</dbReference>
<proteinExistence type="predicted"/>
<keyword evidence="1" id="KW-0812">Transmembrane</keyword>